<keyword evidence="8 15" id="KW-0106">Calcium</keyword>
<evidence type="ECO:0000256" key="2">
    <source>
        <dbReference type="ARBA" id="ARBA00006873"/>
    </source>
</evidence>
<dbReference type="PRINTS" id="PR00458">
    <property type="entry name" value="PEROXIDASE"/>
</dbReference>
<dbReference type="EC" id="1.11.1.7" evidence="18"/>
<evidence type="ECO:0000256" key="8">
    <source>
        <dbReference type="ARBA" id="ARBA00022837"/>
    </source>
</evidence>
<evidence type="ECO:0000313" key="21">
    <source>
        <dbReference type="Proteomes" id="UP000077202"/>
    </source>
</evidence>
<feature type="disulfide bond" evidence="17">
    <location>
        <begin position="208"/>
        <end position="240"/>
    </location>
</feature>
<feature type="binding site" evidence="15">
    <location>
        <position position="252"/>
    </location>
    <ligand>
        <name>Ca(2+)</name>
        <dbReference type="ChEBI" id="CHEBI:29108"/>
        <label>2</label>
    </ligand>
</feature>
<evidence type="ECO:0000256" key="6">
    <source>
        <dbReference type="ARBA" id="ARBA00022723"/>
    </source>
</evidence>
<comment type="similarity">
    <text evidence="2">Belongs to the peroxidase family. Ascorbate peroxidase subfamily.</text>
</comment>
<keyword evidence="6 15" id="KW-0479">Metal-binding</keyword>
<evidence type="ECO:0000256" key="10">
    <source>
        <dbReference type="ARBA" id="ARBA00023004"/>
    </source>
</evidence>
<comment type="catalytic activity">
    <reaction evidence="1 18">
        <text>2 a phenolic donor + H2O2 = 2 a phenolic radical donor + 2 H2O</text>
        <dbReference type="Rhea" id="RHEA:56136"/>
        <dbReference type="ChEBI" id="CHEBI:15377"/>
        <dbReference type="ChEBI" id="CHEBI:16240"/>
        <dbReference type="ChEBI" id="CHEBI:139520"/>
        <dbReference type="ChEBI" id="CHEBI:139521"/>
        <dbReference type="EC" id="1.11.1.7"/>
    </reaction>
</comment>
<dbReference type="GO" id="GO:0020037">
    <property type="term" value="F:heme binding"/>
    <property type="evidence" value="ECO:0007669"/>
    <property type="project" value="UniProtKB-UniRule"/>
</dbReference>
<sequence>MNSTGSKWLLSLLLLAVVAAADAQLYESFYAAKCPQGPAKVAEVVKSWIAKDRTLAPALLRLHFHDCFVRGCDASVLLNGATSEKEAPPNKGSLRGFNVIDDIKAKVEALCPGVISCSDILALAGRDAIVALTRTPSAGIYVQMGGTNWSVPLGRRDGVLSLASEANADLPSPFSTFASLVSNFGKKGLSTSDLVVLSGSHTVGLAHCAVMQPRLYNFSSTVKTDPALDPTFATALKKLCKQGDVATLIKMDQSKAVDTWDPNYYSNVLRGRSLFTSDDQLKRNPAGVKVVQQMNKAPSPFNKAFGDAMVKMGKIGVLTGTNGQIRKKCFVKN</sequence>
<dbReference type="Proteomes" id="UP000077202">
    <property type="component" value="Unassembled WGS sequence"/>
</dbReference>
<evidence type="ECO:0000256" key="18">
    <source>
        <dbReference type="RuleBase" id="RU362060"/>
    </source>
</evidence>
<evidence type="ECO:0000256" key="11">
    <source>
        <dbReference type="ARBA" id="ARBA00023157"/>
    </source>
</evidence>
<comment type="subcellular location">
    <subcellularLocation>
        <location evidence="18">Secreted</location>
    </subcellularLocation>
</comment>
<keyword evidence="9 18" id="KW-0560">Oxidoreductase</keyword>
<dbReference type="Pfam" id="PF00141">
    <property type="entry name" value="peroxidase"/>
    <property type="match status" value="1"/>
</dbReference>
<evidence type="ECO:0000313" key="20">
    <source>
        <dbReference type="EMBL" id="OAE30570.1"/>
    </source>
</evidence>
<evidence type="ECO:0000256" key="7">
    <source>
        <dbReference type="ARBA" id="ARBA00022729"/>
    </source>
</evidence>
<dbReference type="PROSITE" id="PS00436">
    <property type="entry name" value="PEROXIDASE_2"/>
    <property type="match status" value="1"/>
</dbReference>
<organism evidence="20 21">
    <name type="scientific">Marchantia polymorpha subsp. ruderalis</name>
    <dbReference type="NCBI Taxonomy" id="1480154"/>
    <lineage>
        <taxon>Eukaryota</taxon>
        <taxon>Viridiplantae</taxon>
        <taxon>Streptophyta</taxon>
        <taxon>Embryophyta</taxon>
        <taxon>Marchantiophyta</taxon>
        <taxon>Marchantiopsida</taxon>
        <taxon>Marchantiidae</taxon>
        <taxon>Marchantiales</taxon>
        <taxon>Marchantiaceae</taxon>
        <taxon>Marchantia</taxon>
    </lineage>
</organism>
<dbReference type="FunFam" id="1.10.420.10:FF:000010">
    <property type="entry name" value="Peroxidase"/>
    <property type="match status" value="1"/>
</dbReference>
<evidence type="ECO:0000256" key="1">
    <source>
        <dbReference type="ARBA" id="ARBA00000189"/>
    </source>
</evidence>
<keyword evidence="5 18" id="KW-0349">Heme</keyword>
<name>A0A176WBL8_MARPO</name>
<feature type="domain" description="Plant heme peroxidase family profile" evidence="19">
    <location>
        <begin position="24"/>
        <end position="333"/>
    </location>
</feature>
<dbReference type="AlphaFoldDB" id="A0A176WBL8"/>
<feature type="binding site" evidence="15">
    <location>
        <position position="69"/>
    </location>
    <ligand>
        <name>Ca(2+)</name>
        <dbReference type="ChEBI" id="CHEBI:29108"/>
        <label>1</label>
    </ligand>
</feature>
<dbReference type="GO" id="GO:0006979">
    <property type="term" value="P:response to oxidative stress"/>
    <property type="evidence" value="ECO:0007669"/>
    <property type="project" value="UniProtKB-UniRule"/>
</dbReference>
<dbReference type="InterPro" id="IPR010255">
    <property type="entry name" value="Haem_peroxidase_sf"/>
</dbReference>
<protein>
    <recommendedName>
        <fullName evidence="18">Peroxidase</fullName>
        <ecNumber evidence="18">1.11.1.7</ecNumber>
    </recommendedName>
</protein>
<feature type="binding site" evidence="15">
    <location>
        <position position="71"/>
    </location>
    <ligand>
        <name>Ca(2+)</name>
        <dbReference type="ChEBI" id="CHEBI:29108"/>
        <label>1</label>
    </ligand>
</feature>
<evidence type="ECO:0000256" key="3">
    <source>
        <dbReference type="ARBA" id="ARBA00022525"/>
    </source>
</evidence>
<dbReference type="EMBL" id="LVLJ01001300">
    <property type="protein sequence ID" value="OAE30570.1"/>
    <property type="molecule type" value="Genomic_DNA"/>
</dbReference>
<dbReference type="Gene3D" id="1.10.520.10">
    <property type="match status" value="1"/>
</dbReference>
<dbReference type="InterPro" id="IPR033905">
    <property type="entry name" value="Secretory_peroxidase"/>
</dbReference>
<feature type="site" description="Transition state stabilizer" evidence="16">
    <location>
        <position position="61"/>
    </location>
</feature>
<keyword evidence="12 18" id="KW-0376">Hydrogen peroxide</keyword>
<keyword evidence="7 18" id="KW-0732">Signal</keyword>
<keyword evidence="10 15" id="KW-0408">Iron</keyword>
<evidence type="ECO:0000256" key="13">
    <source>
        <dbReference type="PIRSR" id="PIRSR600823-1"/>
    </source>
</evidence>
<feature type="active site" description="Proton acceptor" evidence="13">
    <location>
        <position position="65"/>
    </location>
</feature>
<accession>A0A176WBL8</accession>
<proteinExistence type="inferred from homology"/>
<feature type="signal peptide" evidence="18">
    <location>
        <begin position="1"/>
        <end position="23"/>
    </location>
</feature>
<evidence type="ECO:0000256" key="5">
    <source>
        <dbReference type="ARBA" id="ARBA00022617"/>
    </source>
</evidence>
<feature type="binding site" evidence="15">
    <location>
        <position position="261"/>
    </location>
    <ligand>
        <name>Ca(2+)</name>
        <dbReference type="ChEBI" id="CHEBI:29108"/>
        <label>2</label>
    </ligand>
</feature>
<dbReference type="InterPro" id="IPR000823">
    <property type="entry name" value="Peroxidase_pln"/>
</dbReference>
<evidence type="ECO:0000256" key="12">
    <source>
        <dbReference type="ARBA" id="ARBA00023324"/>
    </source>
</evidence>
<keyword evidence="4 18" id="KW-0575">Peroxidase</keyword>
<dbReference type="FunFam" id="1.10.520.10:FF:000009">
    <property type="entry name" value="Peroxidase"/>
    <property type="match status" value="1"/>
</dbReference>
<feature type="binding site" evidence="14">
    <location>
        <position position="171"/>
    </location>
    <ligand>
        <name>substrate</name>
    </ligand>
</feature>
<feature type="binding site" description="axial binding residue" evidence="15">
    <location>
        <position position="201"/>
    </location>
    <ligand>
        <name>heme b</name>
        <dbReference type="ChEBI" id="CHEBI:60344"/>
    </ligand>
    <ligandPart>
        <name>Fe</name>
        <dbReference type="ChEBI" id="CHEBI:18248"/>
    </ligandPart>
</feature>
<evidence type="ECO:0000256" key="15">
    <source>
        <dbReference type="PIRSR" id="PIRSR600823-3"/>
    </source>
</evidence>
<dbReference type="GO" id="GO:0046872">
    <property type="term" value="F:metal ion binding"/>
    <property type="evidence" value="ECO:0007669"/>
    <property type="project" value="UniProtKB-UniRule"/>
</dbReference>
<dbReference type="InterPro" id="IPR002016">
    <property type="entry name" value="Haem_peroxidase"/>
</dbReference>
<feature type="binding site" evidence="15">
    <location>
        <position position="84"/>
    </location>
    <ligand>
        <name>Ca(2+)</name>
        <dbReference type="ChEBI" id="CHEBI:29108"/>
        <label>1</label>
    </ligand>
</feature>
<feature type="disulfide bond" evidence="17">
    <location>
        <begin position="34"/>
        <end position="111"/>
    </location>
</feature>
<evidence type="ECO:0000256" key="14">
    <source>
        <dbReference type="PIRSR" id="PIRSR600823-2"/>
    </source>
</evidence>
<dbReference type="GO" id="GO:0042744">
    <property type="term" value="P:hydrogen peroxide catabolic process"/>
    <property type="evidence" value="ECO:0007669"/>
    <property type="project" value="UniProtKB-KW"/>
</dbReference>
<comment type="caution">
    <text evidence="20">The sequence shown here is derived from an EMBL/GenBank/DDBJ whole genome shotgun (WGS) entry which is preliminary data.</text>
</comment>
<evidence type="ECO:0000256" key="9">
    <source>
        <dbReference type="ARBA" id="ARBA00023002"/>
    </source>
</evidence>
<dbReference type="PANTHER" id="PTHR31235">
    <property type="entry name" value="PEROXIDASE 25-RELATED"/>
    <property type="match status" value="1"/>
</dbReference>
<dbReference type="PROSITE" id="PS50873">
    <property type="entry name" value="PEROXIDASE_4"/>
    <property type="match status" value="1"/>
</dbReference>
<comment type="function">
    <text evidence="18">Removal of H(2)O(2), oxidation of toxic reductants, biosynthesis and degradation of lignin, suberization, auxin catabolism, response to environmental stresses such as wounding, pathogen attack and oxidative stress.</text>
</comment>
<dbReference type="SUPFAM" id="SSF48113">
    <property type="entry name" value="Heme-dependent peroxidases"/>
    <property type="match status" value="1"/>
</dbReference>
<dbReference type="CDD" id="cd00693">
    <property type="entry name" value="secretory_peroxidase"/>
    <property type="match status" value="1"/>
</dbReference>
<dbReference type="InterPro" id="IPR019794">
    <property type="entry name" value="Peroxidases_AS"/>
</dbReference>
<dbReference type="PROSITE" id="PS00435">
    <property type="entry name" value="PEROXIDASE_1"/>
    <property type="match status" value="1"/>
</dbReference>
<feature type="disulfide bond" evidence="17">
    <location>
        <begin position="67"/>
        <end position="72"/>
    </location>
</feature>
<evidence type="ECO:0000256" key="16">
    <source>
        <dbReference type="PIRSR" id="PIRSR600823-4"/>
    </source>
</evidence>
<feature type="binding site" evidence="15">
    <location>
        <position position="202"/>
    </location>
    <ligand>
        <name>Ca(2+)</name>
        <dbReference type="ChEBI" id="CHEBI:29108"/>
        <label>2</label>
    </ligand>
</feature>
<comment type="cofactor">
    <cofactor evidence="15 18">
        <name>heme b</name>
        <dbReference type="ChEBI" id="CHEBI:60344"/>
    </cofactor>
    <text evidence="15 18">Binds 1 heme b (iron(II)-protoporphyrin IX) group per subunit.</text>
</comment>
<evidence type="ECO:0000256" key="17">
    <source>
        <dbReference type="PIRSR" id="PIRSR600823-5"/>
    </source>
</evidence>
<keyword evidence="11 17" id="KW-1015">Disulfide bond</keyword>
<feature type="disulfide bond" evidence="17">
    <location>
        <begin position="117"/>
        <end position="329"/>
    </location>
</feature>
<keyword evidence="21" id="KW-1185">Reference proteome</keyword>
<dbReference type="GO" id="GO:0140825">
    <property type="term" value="F:lactoperoxidase activity"/>
    <property type="evidence" value="ECO:0007669"/>
    <property type="project" value="UniProtKB-EC"/>
</dbReference>
<feature type="binding site" evidence="15">
    <location>
        <position position="73"/>
    </location>
    <ligand>
        <name>Ca(2+)</name>
        <dbReference type="ChEBI" id="CHEBI:29108"/>
        <label>1</label>
    </ligand>
</feature>
<dbReference type="GO" id="GO:0005576">
    <property type="term" value="C:extracellular region"/>
    <property type="evidence" value="ECO:0007669"/>
    <property type="project" value="UniProtKB-SubCell"/>
</dbReference>
<evidence type="ECO:0000259" key="19">
    <source>
        <dbReference type="PROSITE" id="PS50873"/>
    </source>
</evidence>
<dbReference type="PRINTS" id="PR00461">
    <property type="entry name" value="PLPEROXIDASE"/>
</dbReference>
<comment type="similarity">
    <text evidence="18">Belongs to the peroxidase family. Classical plant (class III) peroxidase subfamily.</text>
</comment>
<keyword evidence="3 18" id="KW-0964">Secreted</keyword>
<dbReference type="InterPro" id="IPR019793">
    <property type="entry name" value="Peroxidases_heam-ligand_BS"/>
</dbReference>
<feature type="binding site" evidence="15">
    <location>
        <position position="66"/>
    </location>
    <ligand>
        <name>Ca(2+)</name>
        <dbReference type="ChEBI" id="CHEBI:29108"/>
        <label>1</label>
    </ligand>
</feature>
<evidence type="ECO:0000256" key="4">
    <source>
        <dbReference type="ARBA" id="ARBA00022559"/>
    </source>
</evidence>
<feature type="chain" id="PRO_5007948777" description="Peroxidase" evidence="18">
    <location>
        <begin position="24"/>
        <end position="333"/>
    </location>
</feature>
<reference evidence="20" key="1">
    <citation type="submission" date="2016-03" db="EMBL/GenBank/DDBJ databases">
        <title>Mechanisms controlling the formation of the plant cell surface in tip-growing cells are functionally conserved among land plants.</title>
        <authorList>
            <person name="Honkanen S."/>
            <person name="Jones V.A."/>
            <person name="Morieri G."/>
            <person name="Champion C."/>
            <person name="Hetherington A.J."/>
            <person name="Kelly S."/>
            <person name="Saint-Marcoux D."/>
            <person name="Proust H."/>
            <person name="Prescott H."/>
            <person name="Dolan L."/>
        </authorList>
    </citation>
    <scope>NUCLEOTIDE SEQUENCE [LARGE SCALE GENOMIC DNA]</scope>
    <source>
        <tissue evidence="20">Whole gametophyte</tissue>
    </source>
</reference>
<feature type="binding site" evidence="15">
    <location>
        <position position="75"/>
    </location>
    <ligand>
        <name>Ca(2+)</name>
        <dbReference type="ChEBI" id="CHEBI:29108"/>
        <label>1</label>
    </ligand>
</feature>
<comment type="cofactor">
    <cofactor evidence="15 18">
        <name>Ca(2+)</name>
        <dbReference type="ChEBI" id="CHEBI:29108"/>
    </cofactor>
    <text evidence="15 18">Binds 2 calcium ions per subunit.</text>
</comment>
<dbReference type="Gene3D" id="1.10.420.10">
    <property type="entry name" value="Peroxidase, domain 2"/>
    <property type="match status" value="1"/>
</dbReference>
<gene>
    <name evidence="20" type="ORF">AXG93_4877s1240</name>
</gene>